<dbReference type="AlphaFoldDB" id="A0A1I5CDS4"/>
<evidence type="ECO:0000256" key="1">
    <source>
        <dbReference type="SAM" id="SignalP"/>
    </source>
</evidence>
<evidence type="ECO:0000313" key="3">
    <source>
        <dbReference type="Proteomes" id="UP000198968"/>
    </source>
</evidence>
<keyword evidence="3" id="KW-1185">Reference proteome</keyword>
<protein>
    <submittedName>
        <fullName evidence="2">DNA-binding beta-propeller fold protein YncE</fullName>
    </submittedName>
</protein>
<dbReference type="PANTHER" id="PTHR47197:SF3">
    <property type="entry name" value="DIHYDRO-HEME D1 DEHYDROGENASE"/>
    <property type="match status" value="1"/>
</dbReference>
<dbReference type="OrthoDB" id="7258407at2"/>
<dbReference type="SUPFAM" id="SSF51004">
    <property type="entry name" value="C-terminal (heme d1) domain of cytochrome cd1-nitrite reductase"/>
    <property type="match status" value="1"/>
</dbReference>
<reference evidence="3" key="1">
    <citation type="submission" date="2016-10" db="EMBL/GenBank/DDBJ databases">
        <authorList>
            <person name="Varghese N."/>
            <person name="Submissions S."/>
        </authorList>
    </citation>
    <scope>NUCLEOTIDE SEQUENCE [LARGE SCALE GENOMIC DNA]</scope>
    <source>
        <strain evidence="3">OV426</strain>
    </source>
</reference>
<keyword evidence="2" id="KW-0238">DNA-binding</keyword>
<keyword evidence="1" id="KW-0732">Signal</keyword>
<feature type="chain" id="PRO_5011670756" evidence="1">
    <location>
        <begin position="25"/>
        <end position="364"/>
    </location>
</feature>
<dbReference type="InterPro" id="IPR011048">
    <property type="entry name" value="Haem_d1_sf"/>
</dbReference>
<dbReference type="Gene3D" id="2.130.10.10">
    <property type="entry name" value="YVTN repeat-like/Quinoprotein amine dehydrogenase"/>
    <property type="match status" value="1"/>
</dbReference>
<name>A0A1I5CDS4_9GAMM</name>
<feature type="signal peptide" evidence="1">
    <location>
        <begin position="1"/>
        <end position="24"/>
    </location>
</feature>
<sequence length="364" mass="39317">MKALFSPRKAALALAMVTTFSLTACQTPATKVDGNAPMVMQPSSPDNLIQRELGDGLYEMAYLPAKNALYVASAPEGNDISGGMIYRLDGTTLQSTGVGHYDLKNVGLISDPDGSALYATNAQDGGIAKIDSGNGKVLKRLMFDDKNENGLPMSTREIFLHDGMLYVGGTGDPGVIWVVDAKTLTLKARIKNAGKGVAGMIFSPVSDRIYAANGSGEILVINPRNHKIEQRLTAGDGQDAQFLNMAEDPATGRLFVTDNAKTKNTLVFDERSGKVIQRLDPADSMGIKFNGKRNEIYISQRESKKVLQLDGTTYEVKNSWSFEGHPESLLVAPDGQTLYVTLKQGFSDDHSHQLLDGVARITLQ</sequence>
<accession>A0A1I5CDS4</accession>
<organism evidence="2 3">
    <name type="scientific">Candidatus Pantoea varia</name>
    <dbReference type="NCBI Taxonomy" id="1881036"/>
    <lineage>
        <taxon>Bacteria</taxon>
        <taxon>Pseudomonadati</taxon>
        <taxon>Pseudomonadota</taxon>
        <taxon>Gammaproteobacteria</taxon>
        <taxon>Enterobacterales</taxon>
        <taxon>Erwiniaceae</taxon>
        <taxon>Pantoea</taxon>
    </lineage>
</organism>
<dbReference type="GO" id="GO:0003677">
    <property type="term" value="F:DNA binding"/>
    <property type="evidence" value="ECO:0007669"/>
    <property type="project" value="UniProtKB-KW"/>
</dbReference>
<dbReference type="Pfam" id="PF02239">
    <property type="entry name" value="Cytochrom_D1"/>
    <property type="match status" value="1"/>
</dbReference>
<dbReference type="InterPro" id="IPR015943">
    <property type="entry name" value="WD40/YVTN_repeat-like_dom_sf"/>
</dbReference>
<dbReference type="Proteomes" id="UP000198968">
    <property type="component" value="Unassembled WGS sequence"/>
</dbReference>
<dbReference type="PROSITE" id="PS51257">
    <property type="entry name" value="PROKAR_LIPOPROTEIN"/>
    <property type="match status" value="1"/>
</dbReference>
<proteinExistence type="predicted"/>
<gene>
    <name evidence="2" type="ORF">SAMN05428971_2307</name>
</gene>
<dbReference type="RefSeq" id="WP_090963812.1">
    <property type="nucleotide sequence ID" value="NZ_FOVG01000002.1"/>
</dbReference>
<evidence type="ECO:0000313" key="2">
    <source>
        <dbReference type="EMBL" id="SFN85160.1"/>
    </source>
</evidence>
<dbReference type="EMBL" id="FOVG01000002">
    <property type="protein sequence ID" value="SFN85160.1"/>
    <property type="molecule type" value="Genomic_DNA"/>
</dbReference>
<dbReference type="PANTHER" id="PTHR47197">
    <property type="entry name" value="PROTEIN NIRF"/>
    <property type="match status" value="1"/>
</dbReference>
<dbReference type="InterPro" id="IPR051200">
    <property type="entry name" value="Host-pathogen_enzymatic-act"/>
</dbReference>